<comment type="caution">
    <text evidence="2">The sequence shown here is derived from an EMBL/GenBank/DDBJ whole genome shotgun (WGS) entry which is preliminary data.</text>
</comment>
<dbReference type="SUPFAM" id="SSF53474">
    <property type="entry name" value="alpha/beta-Hydrolases"/>
    <property type="match status" value="1"/>
</dbReference>
<gene>
    <name evidence="2" type="ORF">A2290_02725</name>
</gene>
<dbReference type="InterPro" id="IPR029058">
    <property type="entry name" value="AB_hydrolase_fold"/>
</dbReference>
<dbReference type="AlphaFoldDB" id="A0A1F4RXG4"/>
<dbReference type="Pfam" id="PF12697">
    <property type="entry name" value="Abhydrolase_6"/>
    <property type="match status" value="1"/>
</dbReference>
<organism evidence="2 3">
    <name type="scientific">candidate division WOR-1 bacterium RIFOXYB2_FULL_36_35</name>
    <dbReference type="NCBI Taxonomy" id="1802578"/>
    <lineage>
        <taxon>Bacteria</taxon>
        <taxon>Bacillati</taxon>
        <taxon>Saganbacteria</taxon>
    </lineage>
</organism>
<proteinExistence type="predicted"/>
<evidence type="ECO:0000313" key="2">
    <source>
        <dbReference type="EMBL" id="OGC12860.1"/>
    </source>
</evidence>
<dbReference type="Proteomes" id="UP000177905">
    <property type="component" value="Unassembled WGS sequence"/>
</dbReference>
<feature type="domain" description="AB hydrolase-1" evidence="1">
    <location>
        <begin position="58"/>
        <end position="217"/>
    </location>
</feature>
<evidence type="ECO:0000313" key="3">
    <source>
        <dbReference type="Proteomes" id="UP000177905"/>
    </source>
</evidence>
<protein>
    <recommendedName>
        <fullName evidence="1">AB hydrolase-1 domain-containing protein</fullName>
    </recommendedName>
</protein>
<dbReference type="InterPro" id="IPR000073">
    <property type="entry name" value="AB_hydrolase_1"/>
</dbReference>
<name>A0A1F4RXG4_UNCSA</name>
<dbReference type="Gene3D" id="3.40.50.1820">
    <property type="entry name" value="alpha/beta hydrolase"/>
    <property type="match status" value="1"/>
</dbReference>
<dbReference type="EMBL" id="MEUA01000064">
    <property type="protein sequence ID" value="OGC12860.1"/>
    <property type="molecule type" value="Genomic_DNA"/>
</dbReference>
<evidence type="ECO:0000259" key="1">
    <source>
        <dbReference type="Pfam" id="PF12697"/>
    </source>
</evidence>
<sequence length="338" mass="37342">MNLISKSTLRRNNRITLESFLNGIKLPRGVNRVYQRFNNIKGVRYLPTRETSNLIEVTVNGMGQSAPFFAPYAALTAEKGIETICLTLPGHFGDENISSLNFFSQLTIEDYAEYVKRALIEIASQNPEKKLIVNGHSMGGQIVLSAITSLKEDENESETYKKIAGLIISSGAGTSFARIRHTIAMVLSVAAGLPSYLASLGKTFKIPNFVARWSFFAGINIKQFTDIARVFDLYKAEPGRVFMQLLRASFPSILGEIAYKPDLDIGNIPVLNVYAIIDPLVSAKTGLGLSTLLTRKGATVTTLGLMTRNHNYITVPEEAIELVDEKINWLKTMPNIFS</sequence>
<accession>A0A1F4RXG4</accession>
<reference evidence="2 3" key="1">
    <citation type="journal article" date="2016" name="Nat. Commun.">
        <title>Thousands of microbial genomes shed light on interconnected biogeochemical processes in an aquifer system.</title>
        <authorList>
            <person name="Anantharaman K."/>
            <person name="Brown C.T."/>
            <person name="Hug L.A."/>
            <person name="Sharon I."/>
            <person name="Castelle C.J."/>
            <person name="Probst A.J."/>
            <person name="Thomas B.C."/>
            <person name="Singh A."/>
            <person name="Wilkins M.J."/>
            <person name="Karaoz U."/>
            <person name="Brodie E.L."/>
            <person name="Williams K.H."/>
            <person name="Hubbard S.S."/>
            <person name="Banfield J.F."/>
        </authorList>
    </citation>
    <scope>NUCLEOTIDE SEQUENCE [LARGE SCALE GENOMIC DNA]</scope>
</reference>